<proteinExistence type="predicted"/>
<comment type="caution">
    <text evidence="1">The sequence shown here is derived from an EMBL/GenBank/DDBJ whole genome shotgun (WGS) entry which is preliminary data.</text>
</comment>
<gene>
    <name evidence="1" type="ORF">F2P81_024626</name>
</gene>
<dbReference type="Proteomes" id="UP000438429">
    <property type="component" value="Unassembled WGS sequence"/>
</dbReference>
<reference evidence="1 2" key="1">
    <citation type="submission" date="2019-06" db="EMBL/GenBank/DDBJ databases">
        <title>Draft genomes of female and male turbot (Scophthalmus maximus).</title>
        <authorList>
            <person name="Xu H."/>
            <person name="Xu X.-W."/>
            <person name="Shao C."/>
            <person name="Chen S."/>
        </authorList>
    </citation>
    <scope>NUCLEOTIDE SEQUENCE [LARGE SCALE GENOMIC DNA]</scope>
    <source>
        <strain evidence="1">Ysfricsl-2016a</strain>
        <tissue evidence="1">Blood</tissue>
    </source>
</reference>
<accession>A0A6A4RN94</accession>
<dbReference type="EMBL" id="VEVO01000022">
    <property type="protein sequence ID" value="KAF0023996.1"/>
    <property type="molecule type" value="Genomic_DNA"/>
</dbReference>
<name>A0A6A4RN94_SCOMX</name>
<organism evidence="1 2">
    <name type="scientific">Scophthalmus maximus</name>
    <name type="common">Turbot</name>
    <name type="synonym">Psetta maxima</name>
    <dbReference type="NCBI Taxonomy" id="52904"/>
    <lineage>
        <taxon>Eukaryota</taxon>
        <taxon>Metazoa</taxon>
        <taxon>Chordata</taxon>
        <taxon>Craniata</taxon>
        <taxon>Vertebrata</taxon>
        <taxon>Euteleostomi</taxon>
        <taxon>Actinopterygii</taxon>
        <taxon>Neopterygii</taxon>
        <taxon>Teleostei</taxon>
        <taxon>Neoteleostei</taxon>
        <taxon>Acanthomorphata</taxon>
        <taxon>Carangaria</taxon>
        <taxon>Pleuronectiformes</taxon>
        <taxon>Pleuronectoidei</taxon>
        <taxon>Scophthalmidae</taxon>
        <taxon>Scophthalmus</taxon>
    </lineage>
</organism>
<protein>
    <submittedName>
        <fullName evidence="1">Uncharacterized protein</fullName>
    </submittedName>
</protein>
<dbReference type="AlphaFoldDB" id="A0A6A4RN94"/>
<sequence>MACSVFGGDNESVGAAAADGRYVMFQVKRPREGTRESSQPLTSAFRLSVRFIQDADKISQVSSHPTTRPQLPGPEPTGSWWNHIHIHEIRIHEIRIHEIHIHEIHIHEIHIHEIRIQTQIISPSVSRPV</sequence>
<evidence type="ECO:0000313" key="2">
    <source>
        <dbReference type="Proteomes" id="UP000438429"/>
    </source>
</evidence>
<evidence type="ECO:0000313" key="1">
    <source>
        <dbReference type="EMBL" id="KAF0023996.1"/>
    </source>
</evidence>